<evidence type="ECO:0000313" key="2">
    <source>
        <dbReference type="EMBL" id="AAK65209.1"/>
    </source>
</evidence>
<dbReference type="PATRIC" id="fig|266834.11.peg.567"/>
<evidence type="ECO:0000256" key="1">
    <source>
        <dbReference type="SAM" id="Phobius"/>
    </source>
</evidence>
<sequence length="68" mass="7397">MLRWRGDKEMAKANDYPGMPRWVKISGLIVAVLISLAAMIVVFDIGGPHGPGRHMSPNSEMPPAGDRP</sequence>
<protein>
    <submittedName>
        <fullName evidence="2">Uncharacterized protein</fullName>
    </submittedName>
</protein>
<geneLocation type="plasmid" evidence="2 3">
    <name>pSymA</name>
</geneLocation>
<keyword evidence="3" id="KW-1185">Reference proteome</keyword>
<name>Q92ZD7_RHIME</name>
<organism evidence="2 3">
    <name type="scientific">Rhizobium meliloti (strain 1021)</name>
    <name type="common">Ensifer meliloti</name>
    <name type="synonym">Sinorhizobium meliloti</name>
    <dbReference type="NCBI Taxonomy" id="266834"/>
    <lineage>
        <taxon>Bacteria</taxon>
        <taxon>Pseudomonadati</taxon>
        <taxon>Pseudomonadota</taxon>
        <taxon>Alphaproteobacteria</taxon>
        <taxon>Hyphomicrobiales</taxon>
        <taxon>Rhizobiaceae</taxon>
        <taxon>Sinorhizobium/Ensifer group</taxon>
        <taxon>Sinorhizobium</taxon>
    </lineage>
</organism>
<dbReference type="EnsemblBacteria" id="AAK65209">
    <property type="protein sequence ID" value="AAK65209"/>
    <property type="gene ID" value="SMa1017"/>
</dbReference>
<dbReference type="OrthoDB" id="5197709at2"/>
<reference evidence="2 3" key="1">
    <citation type="journal article" date="2001" name="Proc. Natl. Acad. Sci. U.S.A.">
        <title>Nucleotide sequence and predicted functions of the entire Sinorhizobium meliloti pSymA megaplasmid.</title>
        <authorList>
            <person name="Barnett M.J."/>
            <person name="Fisher R.F."/>
            <person name="Jones T."/>
            <person name="Komp C."/>
            <person name="Abola A.P."/>
            <person name="Barloy-Hubler F."/>
            <person name="Bowser L."/>
            <person name="Capela D."/>
            <person name="Galibert F."/>
            <person name="Gouzy J."/>
            <person name="Gurjal M."/>
            <person name="Hong A."/>
            <person name="Huizar L."/>
            <person name="Hyman R.W."/>
            <person name="Kahn D."/>
            <person name="Kahn M.L."/>
            <person name="Kalman S."/>
            <person name="Keating D.H."/>
            <person name="Palm C."/>
            <person name="Peck M.C."/>
            <person name="Surzycki R."/>
            <person name="Wells D.H."/>
            <person name="Yeh K.-C."/>
            <person name="Davis R.W."/>
            <person name="Federspiel N.A."/>
            <person name="Long S.R."/>
        </authorList>
    </citation>
    <scope>NUCLEOTIDE SEQUENCE [LARGE SCALE GENOMIC DNA]</scope>
    <source>
        <strain evidence="2 3">1021</strain>
        <plasmid evidence="3">Plasmid pSymA</plasmid>
    </source>
</reference>
<dbReference type="EMBL" id="AE006469">
    <property type="protein sequence ID" value="AAK65209.1"/>
    <property type="molecule type" value="Genomic_DNA"/>
</dbReference>
<feature type="transmembrane region" description="Helical" evidence="1">
    <location>
        <begin position="21"/>
        <end position="43"/>
    </location>
</feature>
<dbReference type="HOGENOM" id="CLU_199795_0_0_5"/>
<keyword evidence="1" id="KW-0812">Transmembrane</keyword>
<gene>
    <name evidence="2" type="ORF">SMa1017</name>
</gene>
<dbReference type="AlphaFoldDB" id="Q92ZD7"/>
<accession>Q92ZD7</accession>
<dbReference type="PIR" id="G95330">
    <property type="entry name" value="G95330"/>
</dbReference>
<proteinExistence type="predicted"/>
<evidence type="ECO:0000313" key="3">
    <source>
        <dbReference type="Proteomes" id="UP000001976"/>
    </source>
</evidence>
<keyword evidence="1" id="KW-1133">Transmembrane helix</keyword>
<keyword evidence="1" id="KW-0472">Membrane</keyword>
<dbReference type="KEGG" id="sme:SMa1017"/>
<dbReference type="Proteomes" id="UP000001976">
    <property type="component" value="Plasmid pSymA"/>
</dbReference>
<reference evidence="3" key="2">
    <citation type="journal article" date="2001" name="Science">
        <title>The composite genome of the legume symbiont Sinorhizobium meliloti.</title>
        <authorList>
            <person name="Galibert F."/>
            <person name="Finan T.M."/>
            <person name="Long S.R."/>
            <person name="Puehler A."/>
            <person name="Abola P."/>
            <person name="Ampe F."/>
            <person name="Barloy-Hubler F."/>
            <person name="Barnett M.J."/>
            <person name="Becker A."/>
            <person name="Boistard P."/>
            <person name="Bothe G."/>
            <person name="Boutry M."/>
            <person name="Bowser L."/>
            <person name="Buhrmester J."/>
            <person name="Cadieu E."/>
            <person name="Capela D."/>
            <person name="Chain P."/>
            <person name="Cowie A."/>
            <person name="Davis R.W."/>
            <person name="Dreano S."/>
            <person name="Federspiel N.A."/>
            <person name="Fisher R.F."/>
            <person name="Gloux S."/>
            <person name="Godrie T."/>
            <person name="Goffeau A."/>
            <person name="Golding B."/>
            <person name="Gouzy J."/>
            <person name="Gurjal M."/>
            <person name="Hernandez-Lucas I."/>
            <person name="Hong A."/>
            <person name="Huizar L."/>
            <person name="Hyman R.W."/>
            <person name="Jones T."/>
            <person name="Kahn D."/>
            <person name="Kahn M.L."/>
            <person name="Kalman S."/>
            <person name="Keating D.H."/>
            <person name="Kiss E."/>
            <person name="Komp C."/>
            <person name="Lelaure V."/>
            <person name="Masuy D."/>
            <person name="Palm C."/>
            <person name="Peck M.C."/>
            <person name="Pohl T.M."/>
            <person name="Portetelle D."/>
            <person name="Purnelle B."/>
            <person name="Ramsperger U."/>
            <person name="Surzycki R."/>
            <person name="Thebault P."/>
            <person name="Vandenbol M."/>
            <person name="Vorhoelter F.J."/>
            <person name="Weidner S."/>
            <person name="Wells D.H."/>
            <person name="Wong K."/>
            <person name="Yeh K.-C."/>
            <person name="Batut J."/>
        </authorList>
    </citation>
    <scope>NUCLEOTIDE SEQUENCE [LARGE SCALE GENOMIC DNA]</scope>
    <source>
        <strain evidence="3">1021</strain>
        <plasmid evidence="3">Plasmid pSymA</plasmid>
    </source>
</reference>
<keyword evidence="2" id="KW-0614">Plasmid</keyword>